<feature type="region of interest" description="Disordered" evidence="1">
    <location>
        <begin position="75"/>
        <end position="118"/>
    </location>
</feature>
<evidence type="ECO:0000313" key="3">
    <source>
        <dbReference type="Proteomes" id="UP001283361"/>
    </source>
</evidence>
<sequence>MRRTVLHNGTSTMAQAQHPFSDAKETSNRVLNLLHNGTSTMAQAQHPFSDAKETSNRVLNRDVIVLQAALSLGFHDGENDSGVGDNDIDEEEDEDEDEEKEEDTGGDSTPKTPKASLHALEEDDLVSFEVLRAAMLSSESLSSSYFYDEESGSEVALQPAMTSRSLSKSDPEAEFDVTQLHCRDPTKPLSYTNCLILFFLTSPSTLVRSFCDSKMRNVPRHRLRILLDQLFVVALATANRRPQSMASSQRS</sequence>
<proteinExistence type="predicted"/>
<accession>A0AAE0YR22</accession>
<evidence type="ECO:0000313" key="2">
    <source>
        <dbReference type="EMBL" id="KAK3753387.1"/>
    </source>
</evidence>
<organism evidence="2 3">
    <name type="scientific">Elysia crispata</name>
    <name type="common">lettuce slug</name>
    <dbReference type="NCBI Taxonomy" id="231223"/>
    <lineage>
        <taxon>Eukaryota</taxon>
        <taxon>Metazoa</taxon>
        <taxon>Spiralia</taxon>
        <taxon>Lophotrochozoa</taxon>
        <taxon>Mollusca</taxon>
        <taxon>Gastropoda</taxon>
        <taxon>Heterobranchia</taxon>
        <taxon>Euthyneura</taxon>
        <taxon>Panpulmonata</taxon>
        <taxon>Sacoglossa</taxon>
        <taxon>Placobranchoidea</taxon>
        <taxon>Plakobranchidae</taxon>
        <taxon>Elysia</taxon>
    </lineage>
</organism>
<name>A0AAE0YR22_9GAST</name>
<protein>
    <submittedName>
        <fullName evidence="2">Uncharacterized protein</fullName>
    </submittedName>
</protein>
<dbReference type="EMBL" id="JAWDGP010005713">
    <property type="protein sequence ID" value="KAK3753387.1"/>
    <property type="molecule type" value="Genomic_DNA"/>
</dbReference>
<dbReference type="AlphaFoldDB" id="A0AAE0YR22"/>
<dbReference type="Proteomes" id="UP001283361">
    <property type="component" value="Unassembled WGS sequence"/>
</dbReference>
<reference evidence="2" key="1">
    <citation type="journal article" date="2023" name="G3 (Bethesda)">
        <title>A reference genome for the long-term kleptoplast-retaining sea slug Elysia crispata morphotype clarki.</title>
        <authorList>
            <person name="Eastman K.E."/>
            <person name="Pendleton A.L."/>
            <person name="Shaikh M.A."/>
            <person name="Suttiyut T."/>
            <person name="Ogas R."/>
            <person name="Tomko P."/>
            <person name="Gavelis G."/>
            <person name="Widhalm J.R."/>
            <person name="Wisecaver J.H."/>
        </authorList>
    </citation>
    <scope>NUCLEOTIDE SEQUENCE</scope>
    <source>
        <strain evidence="2">ECLA1</strain>
    </source>
</reference>
<evidence type="ECO:0000256" key="1">
    <source>
        <dbReference type="SAM" id="MobiDB-lite"/>
    </source>
</evidence>
<comment type="caution">
    <text evidence="2">The sequence shown here is derived from an EMBL/GenBank/DDBJ whole genome shotgun (WGS) entry which is preliminary data.</text>
</comment>
<keyword evidence="3" id="KW-1185">Reference proteome</keyword>
<gene>
    <name evidence="2" type="ORF">RRG08_005975</name>
</gene>
<feature type="compositionally biased region" description="Acidic residues" evidence="1">
    <location>
        <begin position="86"/>
        <end position="105"/>
    </location>
</feature>
<feature type="region of interest" description="Disordered" evidence="1">
    <location>
        <begin position="1"/>
        <end position="25"/>
    </location>
</feature>